<evidence type="ECO:0000256" key="3">
    <source>
        <dbReference type="ARBA" id="ARBA00022989"/>
    </source>
</evidence>
<dbReference type="Proteomes" id="UP000000709">
    <property type="component" value="Unassembled WGS sequence"/>
</dbReference>
<gene>
    <name evidence="7" type="ORF">SPAPADRAFT_48767</name>
</gene>
<keyword evidence="3 5" id="KW-1133">Transmembrane helix</keyword>
<keyword evidence="4 5" id="KW-0472">Membrane</keyword>
<proteinExistence type="predicted"/>
<accession>G3AEX6</accession>
<dbReference type="InterPro" id="IPR009644">
    <property type="entry name" value="FKTN/MNN4/W02B3.4-1"/>
</dbReference>
<evidence type="ECO:0000256" key="1">
    <source>
        <dbReference type="ARBA" id="ARBA00004167"/>
    </source>
</evidence>
<evidence type="ECO:0000256" key="2">
    <source>
        <dbReference type="ARBA" id="ARBA00022692"/>
    </source>
</evidence>
<dbReference type="RefSeq" id="XP_007373218.1">
    <property type="nucleotide sequence ID" value="XM_007373156.1"/>
</dbReference>
<evidence type="ECO:0000313" key="8">
    <source>
        <dbReference type="Proteomes" id="UP000000709"/>
    </source>
</evidence>
<dbReference type="PANTHER" id="PTHR15407:SF28">
    <property type="entry name" value="RIBITOL-5-PHOSPHATE TRANSFERASE FKTN"/>
    <property type="match status" value="1"/>
</dbReference>
<dbReference type="Pfam" id="PF04991">
    <property type="entry name" value="LicD"/>
    <property type="match status" value="1"/>
</dbReference>
<dbReference type="PANTHER" id="PTHR15407">
    <property type="entry name" value="FUKUTIN-RELATED"/>
    <property type="match status" value="1"/>
</dbReference>
<dbReference type="GO" id="GO:0009100">
    <property type="term" value="P:glycoprotein metabolic process"/>
    <property type="evidence" value="ECO:0007669"/>
    <property type="project" value="UniProtKB-ARBA"/>
</dbReference>
<dbReference type="EMBL" id="GL996499">
    <property type="protein sequence ID" value="EGW35806.1"/>
    <property type="molecule type" value="Genomic_DNA"/>
</dbReference>
<dbReference type="HOGENOM" id="CLU_008074_2_0_1"/>
<keyword evidence="8" id="KW-1185">Reference proteome</keyword>
<evidence type="ECO:0000313" key="7">
    <source>
        <dbReference type="EMBL" id="EGW35806.1"/>
    </source>
</evidence>
<dbReference type="GeneID" id="18871264"/>
<feature type="transmembrane region" description="Helical" evidence="5">
    <location>
        <begin position="12"/>
        <end position="29"/>
    </location>
</feature>
<evidence type="ECO:0000256" key="4">
    <source>
        <dbReference type="ARBA" id="ARBA00023136"/>
    </source>
</evidence>
<dbReference type="InParanoid" id="G3AEX6"/>
<protein>
    <recommendedName>
        <fullName evidence="6">LicD/FKTN/FKRP nucleotidyltransferase domain-containing protein</fullName>
    </recommendedName>
</protein>
<dbReference type="OrthoDB" id="444255at2759"/>
<keyword evidence="2 5" id="KW-0812">Transmembrane</keyword>
<dbReference type="AlphaFoldDB" id="G3AEX6"/>
<dbReference type="KEGG" id="spaa:SPAPADRAFT_48767"/>
<feature type="domain" description="LicD/FKTN/FKRP nucleotidyltransferase" evidence="6">
    <location>
        <begin position="400"/>
        <end position="506"/>
    </location>
</feature>
<dbReference type="InterPro" id="IPR007074">
    <property type="entry name" value="LicD/FKTN/FKRP_NTP_transf"/>
</dbReference>
<reference evidence="7 8" key="1">
    <citation type="journal article" date="2011" name="Proc. Natl. Acad. Sci. U.S.A.">
        <title>Comparative genomics of xylose-fermenting fungi for enhanced biofuel production.</title>
        <authorList>
            <person name="Wohlbach D.J."/>
            <person name="Kuo A."/>
            <person name="Sato T.K."/>
            <person name="Potts K.M."/>
            <person name="Salamov A.A."/>
            <person name="LaButti K.M."/>
            <person name="Sun H."/>
            <person name="Clum A."/>
            <person name="Pangilinan J.L."/>
            <person name="Lindquist E.A."/>
            <person name="Lucas S."/>
            <person name="Lapidus A."/>
            <person name="Jin M."/>
            <person name="Gunawan C."/>
            <person name="Balan V."/>
            <person name="Dale B.E."/>
            <person name="Jeffries T.W."/>
            <person name="Zinkel R."/>
            <person name="Barry K.W."/>
            <person name="Grigoriev I.V."/>
            <person name="Gasch A.P."/>
        </authorList>
    </citation>
    <scope>NUCLEOTIDE SEQUENCE [LARGE SCALE GENOMIC DNA]</scope>
    <source>
        <strain evidence="8">NRRL Y-27907 / 11-Y1</strain>
    </source>
</reference>
<organism evidence="8">
    <name type="scientific">Spathaspora passalidarum (strain NRRL Y-27907 / 11-Y1)</name>
    <dbReference type="NCBI Taxonomy" id="619300"/>
    <lineage>
        <taxon>Eukaryota</taxon>
        <taxon>Fungi</taxon>
        <taxon>Dikarya</taxon>
        <taxon>Ascomycota</taxon>
        <taxon>Saccharomycotina</taxon>
        <taxon>Pichiomycetes</taxon>
        <taxon>Debaryomycetaceae</taxon>
        <taxon>Spathaspora</taxon>
    </lineage>
</organism>
<sequence length="747" mass="87463">MFKNMNINKLFKIIPIVLCINTIGILLYYNSHLRHIANNLDYVNALPQTGFTSPEITKKLKSILSFKPHKVTSEVTIPTDYFETEELVQDPRVTFAITLNWIYHQIKVDPENVSFPFNWADWVDLTYLNHQISKPVNEKIKCSDLIEHIHFNTPDDKAKSIADPMFFGCKNTQDLTEKEMEEMGLTNLDRMPGFFQFYHTVFKPSEFIRMLQGKTYLLSKMPLPHQVIFLNDAGDDLTFQVDGKTTARELLKTYITNNSLEKNKIITLDPIKEFQQLLDLQGANTYENLYDADKIYHMSRSWFHYGSDNVTNQIERLTSQEELTPIERGYLTSLIISKEASEKKPHNEPMFFNTGTFRKTSMNNDDGGHYDWRFINGRWRDRYRHAILLERLLRSWFKFCQKNGIVSWINFGSLLGWYRNGAIYPFDLDMDIQMSMYHMTILGKKFNQTLVVEDLHEGTGKYFIEVGTFIHNRNKIGRYLNHIDARLIDADSGLYIDLTALATETKYSDVHPKFFKDICDDRVEGPVLEDDGDTEVYNDRNDWVYKFGNLSPLRLTFFEGVPFYVPKQIVKRMKFQYPCGTLNNFEFKQWYYIEQVGTWIHEKELFAVLNVAEIKKKGKINIDKVKKQVENLTDEQLYTLISNDPATLSNYQLARRTSGFHTKEHQYLFTIDPELHKGINDPPEGKVLDASPEENPEYLKLIEDNVWLRAPHRESIFEYERVKGMYSEFNELALKELDKIAVSKSSS</sequence>
<comment type="subcellular location">
    <subcellularLocation>
        <location evidence="1">Membrane</location>
        <topology evidence="1">Single-pass membrane protein</topology>
    </subcellularLocation>
</comment>
<dbReference type="eggNOG" id="ENOG502QREF">
    <property type="taxonomic scope" value="Eukaryota"/>
</dbReference>
<name>G3AEX6_SPAPN</name>
<evidence type="ECO:0000256" key="5">
    <source>
        <dbReference type="SAM" id="Phobius"/>
    </source>
</evidence>
<dbReference type="GO" id="GO:0016020">
    <property type="term" value="C:membrane"/>
    <property type="evidence" value="ECO:0007669"/>
    <property type="project" value="UniProtKB-SubCell"/>
</dbReference>
<evidence type="ECO:0000259" key="6">
    <source>
        <dbReference type="Pfam" id="PF04991"/>
    </source>
</evidence>